<gene>
    <name evidence="8" type="ORF">FCM35_KLT12278</name>
</gene>
<dbReference type="PANTHER" id="PTHR12419">
    <property type="entry name" value="OTU DOMAIN CONTAINING PROTEIN"/>
    <property type="match status" value="1"/>
</dbReference>
<evidence type="ECO:0000256" key="2">
    <source>
        <dbReference type="ARBA" id="ARBA00010407"/>
    </source>
</evidence>
<protein>
    <recommendedName>
        <fullName evidence="3">ubiquitinyl hydrolase 1</fullName>
        <ecNumber evidence="3">3.4.19.12</ecNumber>
    </recommendedName>
</protein>
<sequence length="226" mass="26215">MNRYNDEGASSSSTSQSSQQTETDDDRMIAIVLSEEYANMDNAVAKRLSSLSSIPHVPRINTCIPNYNDASFDHERLFQRLNAYGLQEKKVSGDGNCQFRALSDQLFRSPEYHKNVRKDVVRQLKEFRSLYEGYVPMKYKKYCKKMAKSGEWGDHVTLQAAADKFVAKVCLLTSFRDTCFVEIIPQSEAPQRELWLSFWSEVHYNSLYDAQELAVRSKPRKKHWLF</sequence>
<feature type="compositionally biased region" description="Low complexity" evidence="6">
    <location>
        <begin position="10"/>
        <end position="21"/>
    </location>
</feature>
<evidence type="ECO:0000256" key="3">
    <source>
        <dbReference type="ARBA" id="ARBA00012759"/>
    </source>
</evidence>
<keyword evidence="5" id="KW-0378">Hydrolase</keyword>
<comment type="catalytic activity">
    <reaction evidence="1">
        <text>Thiol-dependent hydrolysis of ester, thioester, amide, peptide and isopeptide bonds formed by the C-terminal Gly of ubiquitin (a 76-residue protein attached to proteins as an intracellular targeting signal).</text>
        <dbReference type="EC" id="3.4.19.12"/>
    </reaction>
</comment>
<proteinExistence type="inferred from homology"/>
<dbReference type="InterPro" id="IPR003323">
    <property type="entry name" value="OTU_dom"/>
</dbReference>
<dbReference type="AlphaFoldDB" id="A0A833V4I5"/>
<evidence type="ECO:0000256" key="6">
    <source>
        <dbReference type="SAM" id="MobiDB-lite"/>
    </source>
</evidence>
<dbReference type="InterPro" id="IPR038765">
    <property type="entry name" value="Papain-like_cys_pep_sf"/>
</dbReference>
<dbReference type="Proteomes" id="UP000623129">
    <property type="component" value="Unassembled WGS sequence"/>
</dbReference>
<evidence type="ECO:0000313" key="8">
    <source>
        <dbReference type="EMBL" id="KAF3323547.1"/>
    </source>
</evidence>
<dbReference type="Gene3D" id="3.90.70.80">
    <property type="match status" value="1"/>
</dbReference>
<dbReference type="EMBL" id="SWLB01000023">
    <property type="protein sequence ID" value="KAF3323547.1"/>
    <property type="molecule type" value="Genomic_DNA"/>
</dbReference>
<evidence type="ECO:0000256" key="4">
    <source>
        <dbReference type="ARBA" id="ARBA00022786"/>
    </source>
</evidence>
<comment type="similarity">
    <text evidence="2">Belongs to the peptidase C85 family.</text>
</comment>
<feature type="region of interest" description="Disordered" evidence="6">
    <location>
        <begin position="1"/>
        <end position="25"/>
    </location>
</feature>
<evidence type="ECO:0000259" key="7">
    <source>
        <dbReference type="PROSITE" id="PS50802"/>
    </source>
</evidence>
<keyword evidence="9" id="KW-1185">Reference proteome</keyword>
<dbReference type="EC" id="3.4.19.12" evidence="3"/>
<evidence type="ECO:0000256" key="5">
    <source>
        <dbReference type="ARBA" id="ARBA00022801"/>
    </source>
</evidence>
<keyword evidence="4" id="KW-0833">Ubl conjugation pathway</keyword>
<dbReference type="FunFam" id="3.90.70.80:FF:000001">
    <property type="entry name" value="OTU domain-containing protein"/>
    <property type="match status" value="1"/>
</dbReference>
<organism evidence="8 9">
    <name type="scientific">Carex littledalei</name>
    <dbReference type="NCBI Taxonomy" id="544730"/>
    <lineage>
        <taxon>Eukaryota</taxon>
        <taxon>Viridiplantae</taxon>
        <taxon>Streptophyta</taxon>
        <taxon>Embryophyta</taxon>
        <taxon>Tracheophyta</taxon>
        <taxon>Spermatophyta</taxon>
        <taxon>Magnoliopsida</taxon>
        <taxon>Liliopsida</taxon>
        <taxon>Poales</taxon>
        <taxon>Cyperaceae</taxon>
        <taxon>Cyperoideae</taxon>
        <taxon>Cariceae</taxon>
        <taxon>Carex</taxon>
        <taxon>Carex subgen. Euthyceras</taxon>
    </lineage>
</organism>
<accession>A0A833V4I5</accession>
<evidence type="ECO:0000313" key="9">
    <source>
        <dbReference type="Proteomes" id="UP000623129"/>
    </source>
</evidence>
<evidence type="ECO:0000256" key="1">
    <source>
        <dbReference type="ARBA" id="ARBA00000707"/>
    </source>
</evidence>
<dbReference type="Pfam" id="PF02338">
    <property type="entry name" value="OTU"/>
    <property type="match status" value="1"/>
</dbReference>
<name>A0A833V4I5_9POAL</name>
<dbReference type="GO" id="GO:0004843">
    <property type="term" value="F:cysteine-type deubiquitinase activity"/>
    <property type="evidence" value="ECO:0007669"/>
    <property type="project" value="UniProtKB-EC"/>
</dbReference>
<dbReference type="CDD" id="cd22751">
    <property type="entry name" value="OTU_plant_OTU9-like"/>
    <property type="match status" value="1"/>
</dbReference>
<comment type="caution">
    <text evidence="8">The sequence shown here is derived from an EMBL/GenBank/DDBJ whole genome shotgun (WGS) entry which is preliminary data.</text>
</comment>
<dbReference type="InterPro" id="IPR050704">
    <property type="entry name" value="Peptidase_C85-like"/>
</dbReference>
<dbReference type="SUPFAM" id="SSF54001">
    <property type="entry name" value="Cysteine proteinases"/>
    <property type="match status" value="1"/>
</dbReference>
<dbReference type="OrthoDB" id="415023at2759"/>
<dbReference type="PROSITE" id="PS50802">
    <property type="entry name" value="OTU"/>
    <property type="match status" value="1"/>
</dbReference>
<feature type="domain" description="OTU" evidence="7">
    <location>
        <begin position="86"/>
        <end position="210"/>
    </location>
</feature>
<reference evidence="8" key="1">
    <citation type="submission" date="2020-01" db="EMBL/GenBank/DDBJ databases">
        <title>Genome sequence of Kobresia littledalei, the first chromosome-level genome in the family Cyperaceae.</title>
        <authorList>
            <person name="Qu G."/>
        </authorList>
    </citation>
    <scope>NUCLEOTIDE SEQUENCE</scope>
    <source>
        <strain evidence="8">C.B.Clarke</strain>
        <tissue evidence="8">Leaf</tissue>
    </source>
</reference>
<dbReference type="PANTHER" id="PTHR12419:SF3">
    <property type="entry name" value="OVARIAN TUMOR DOMAIN-CONTAINING DEUBIQUITINATING ENZYME 12"/>
    <property type="match status" value="1"/>
</dbReference>
<dbReference type="GO" id="GO:0016579">
    <property type="term" value="P:protein deubiquitination"/>
    <property type="evidence" value="ECO:0007669"/>
    <property type="project" value="TreeGrafter"/>
</dbReference>